<sequence length="296" mass="33688">MKRPTAISVVMRSKDEAWALEGTLASLFKQNFNGEIELIVIDSGSTDGSVEIIESYNPQRFVQIQPHEYVPGIVLNRGMREASHDYVVFLNADATPANDCWLVELLDVALGTPNWGTVFSRQIPRDDCQAVFAHDYDRCFGPNRESVNWDHFFSMVSCVVNRSVWEAQPFREDLQYAEDDEWSRRLKASGYAVAFAPKSVAIHSHNYTIKQAYKRAFGDSKAMAATSTVEPRAVNLHYTVALGTVRDFQRDLKWCKQQRKLTEAPHCFVVRLAQRLGKWKGFHAGWTHYHGAKVDV</sequence>
<dbReference type="InterPro" id="IPR001173">
    <property type="entry name" value="Glyco_trans_2-like"/>
</dbReference>
<dbReference type="RefSeq" id="WP_317834489.1">
    <property type="nucleotide sequence ID" value="NZ_CP136920.1"/>
</dbReference>
<keyword evidence="3" id="KW-1185">Reference proteome</keyword>
<dbReference type="KEGG" id="puo:RZN69_02815"/>
<dbReference type="AlphaFoldDB" id="A0AAQ3L9W4"/>
<dbReference type="InterPro" id="IPR050834">
    <property type="entry name" value="Glycosyltransf_2"/>
</dbReference>
<name>A0AAQ3L9W4_9BACT</name>
<keyword evidence="2" id="KW-0328">Glycosyltransferase</keyword>
<accession>A0AAQ3L9W4</accession>
<dbReference type="PANTHER" id="PTHR43685:SF3">
    <property type="entry name" value="SLR2126 PROTEIN"/>
    <property type="match status" value="1"/>
</dbReference>
<dbReference type="InterPro" id="IPR029044">
    <property type="entry name" value="Nucleotide-diphossugar_trans"/>
</dbReference>
<dbReference type="Proteomes" id="UP001304300">
    <property type="component" value="Chromosome"/>
</dbReference>
<organism evidence="2 3">
    <name type="scientific">Rubellicoccus peritrichatus</name>
    <dbReference type="NCBI Taxonomy" id="3080537"/>
    <lineage>
        <taxon>Bacteria</taxon>
        <taxon>Pseudomonadati</taxon>
        <taxon>Verrucomicrobiota</taxon>
        <taxon>Opitutia</taxon>
        <taxon>Puniceicoccales</taxon>
        <taxon>Cerasicoccaceae</taxon>
        <taxon>Rubellicoccus</taxon>
    </lineage>
</organism>
<dbReference type="EMBL" id="CP136920">
    <property type="protein sequence ID" value="WOO42005.1"/>
    <property type="molecule type" value="Genomic_DNA"/>
</dbReference>
<dbReference type="GO" id="GO:0016757">
    <property type="term" value="F:glycosyltransferase activity"/>
    <property type="evidence" value="ECO:0007669"/>
    <property type="project" value="UniProtKB-KW"/>
</dbReference>
<evidence type="ECO:0000313" key="3">
    <source>
        <dbReference type="Proteomes" id="UP001304300"/>
    </source>
</evidence>
<dbReference type="PANTHER" id="PTHR43685">
    <property type="entry name" value="GLYCOSYLTRANSFERASE"/>
    <property type="match status" value="1"/>
</dbReference>
<evidence type="ECO:0000259" key="1">
    <source>
        <dbReference type="Pfam" id="PF00535"/>
    </source>
</evidence>
<dbReference type="EC" id="2.4.-.-" evidence="2"/>
<keyword evidence="2" id="KW-0808">Transferase</keyword>
<proteinExistence type="predicted"/>
<reference evidence="2 3" key="1">
    <citation type="submission" date="2023-10" db="EMBL/GenBank/DDBJ databases">
        <title>Rubellicoccus peritrichatus gen. nov., sp. nov., isolated from an algae of coral reef tank.</title>
        <authorList>
            <person name="Luo J."/>
        </authorList>
    </citation>
    <scope>NUCLEOTIDE SEQUENCE [LARGE SCALE GENOMIC DNA]</scope>
    <source>
        <strain evidence="2 3">CR14</strain>
    </source>
</reference>
<feature type="domain" description="Glycosyltransferase 2-like" evidence="1">
    <location>
        <begin position="8"/>
        <end position="126"/>
    </location>
</feature>
<dbReference type="Pfam" id="PF00535">
    <property type="entry name" value="Glycos_transf_2"/>
    <property type="match status" value="1"/>
</dbReference>
<dbReference type="SUPFAM" id="SSF53448">
    <property type="entry name" value="Nucleotide-diphospho-sugar transferases"/>
    <property type="match status" value="1"/>
</dbReference>
<gene>
    <name evidence="2" type="ORF">RZN69_02815</name>
</gene>
<dbReference type="Gene3D" id="3.90.550.10">
    <property type="entry name" value="Spore Coat Polysaccharide Biosynthesis Protein SpsA, Chain A"/>
    <property type="match status" value="1"/>
</dbReference>
<protein>
    <submittedName>
        <fullName evidence="2">Glycosyltransferase</fullName>
        <ecNumber evidence="2">2.4.-.-</ecNumber>
    </submittedName>
</protein>
<evidence type="ECO:0000313" key="2">
    <source>
        <dbReference type="EMBL" id="WOO42005.1"/>
    </source>
</evidence>